<sequence>TKLFVTDEPMVGLTQDPYWETADVDVSNNSWPRKATPSRLELFKTERDPNNLMRDFNTKLKAGESSSTPPAE</sequence>
<proteinExistence type="predicted"/>
<dbReference type="EMBL" id="JSAB01000222">
    <property type="protein sequence ID" value="RNF29242.1"/>
    <property type="molecule type" value="Genomic_DNA"/>
</dbReference>
<name>A0A422QGZ9_9BURK</name>
<evidence type="ECO:0000313" key="2">
    <source>
        <dbReference type="Proteomes" id="UP000283254"/>
    </source>
</evidence>
<dbReference type="AlphaFoldDB" id="A0A422QGZ9"/>
<protein>
    <submittedName>
        <fullName evidence="1">Uncharacterized protein</fullName>
    </submittedName>
</protein>
<dbReference type="Proteomes" id="UP000283254">
    <property type="component" value="Unassembled WGS sequence"/>
</dbReference>
<comment type="caution">
    <text evidence="1">The sequence shown here is derived from an EMBL/GenBank/DDBJ whole genome shotgun (WGS) entry which is preliminary data.</text>
</comment>
<reference evidence="1" key="1">
    <citation type="submission" date="2014-10" db="EMBL/GenBank/DDBJ databases">
        <title>Massilia sp. genome.</title>
        <authorList>
            <person name="Xu B."/>
            <person name="Dai L."/>
            <person name="Huang Z."/>
        </authorList>
    </citation>
    <scope>NUCLEOTIDE SEQUENCE [LARGE SCALE GENOMIC DNA]</scope>
    <source>
        <strain evidence="1">CFS-1</strain>
    </source>
</reference>
<gene>
    <name evidence="1" type="ORF">NM04_18940</name>
</gene>
<accession>A0A422QGZ9</accession>
<keyword evidence="2" id="KW-1185">Reference proteome</keyword>
<feature type="non-terminal residue" evidence="1">
    <location>
        <position position="1"/>
    </location>
</feature>
<organism evidence="1 2">
    <name type="scientific">Massilia aurea</name>
    <dbReference type="NCBI Taxonomy" id="373040"/>
    <lineage>
        <taxon>Bacteria</taxon>
        <taxon>Pseudomonadati</taxon>
        <taxon>Pseudomonadota</taxon>
        <taxon>Betaproteobacteria</taxon>
        <taxon>Burkholderiales</taxon>
        <taxon>Oxalobacteraceae</taxon>
        <taxon>Telluria group</taxon>
        <taxon>Massilia</taxon>
    </lineage>
</organism>
<evidence type="ECO:0000313" key="1">
    <source>
        <dbReference type="EMBL" id="RNF29242.1"/>
    </source>
</evidence>